<evidence type="ECO:0000313" key="11">
    <source>
        <dbReference type="Proteomes" id="UP001431209"/>
    </source>
</evidence>
<dbReference type="PANTHER" id="PTHR11773">
    <property type="entry name" value="GLYCINE DEHYDROGENASE, DECARBOXYLATING"/>
    <property type="match status" value="1"/>
</dbReference>
<comment type="similarity">
    <text evidence="2 7">Belongs to the GcvP family.</text>
</comment>
<comment type="subunit">
    <text evidence="7">The glycine cleavage system is composed of four proteins: P, T, L and H.</text>
</comment>
<dbReference type="GO" id="GO:0030170">
    <property type="term" value="F:pyridoxal phosphate binding"/>
    <property type="evidence" value="ECO:0007669"/>
    <property type="project" value="TreeGrafter"/>
</dbReference>
<dbReference type="InterPro" id="IPR015421">
    <property type="entry name" value="PyrdxlP-dep_Trfase_major"/>
</dbReference>
<dbReference type="FunFam" id="3.90.1150.10:FF:000007">
    <property type="entry name" value="Glycine dehydrogenase (decarboxylating), mitochondrial"/>
    <property type="match status" value="1"/>
</dbReference>
<dbReference type="PANTHER" id="PTHR11773:SF1">
    <property type="entry name" value="GLYCINE DEHYDROGENASE (DECARBOXYLATING), MITOCHONDRIAL"/>
    <property type="match status" value="1"/>
</dbReference>
<dbReference type="NCBIfam" id="TIGR00461">
    <property type="entry name" value="gcvP"/>
    <property type="match status" value="1"/>
</dbReference>
<protein>
    <recommendedName>
        <fullName evidence="7">Glycine cleavage system P protein</fullName>
        <ecNumber evidence="7">1.4.4.2</ecNumber>
    </recommendedName>
</protein>
<dbReference type="Gene3D" id="3.40.640.10">
    <property type="entry name" value="Type I PLP-dependent aspartate aminotransferase-like (Major domain)"/>
    <property type="match status" value="2"/>
</dbReference>
<dbReference type="NCBIfam" id="NF003346">
    <property type="entry name" value="PRK04366.1"/>
    <property type="match status" value="1"/>
</dbReference>
<keyword evidence="3 6" id="KW-0663">Pyridoxal phosphate</keyword>
<keyword evidence="7" id="KW-0496">Mitochondrion</keyword>
<evidence type="ECO:0000259" key="8">
    <source>
        <dbReference type="Pfam" id="PF02347"/>
    </source>
</evidence>
<proteinExistence type="inferred from homology"/>
<evidence type="ECO:0000256" key="5">
    <source>
        <dbReference type="ARBA" id="ARBA00049026"/>
    </source>
</evidence>
<dbReference type="InterPro" id="IPR049315">
    <property type="entry name" value="GDC-P_N"/>
</dbReference>
<evidence type="ECO:0000256" key="6">
    <source>
        <dbReference type="PIRSR" id="PIRSR603437-50"/>
    </source>
</evidence>
<comment type="caution">
    <text evidence="10">The sequence shown here is derived from an EMBL/GenBank/DDBJ whole genome shotgun (WGS) entry which is preliminary data.</text>
</comment>
<evidence type="ECO:0000256" key="4">
    <source>
        <dbReference type="ARBA" id="ARBA00023002"/>
    </source>
</evidence>
<dbReference type="EMBL" id="JAOPGA020000890">
    <property type="protein sequence ID" value="KAL0482770.1"/>
    <property type="molecule type" value="Genomic_DNA"/>
</dbReference>
<comment type="catalytic activity">
    <reaction evidence="5 7">
        <text>N(6)-[(R)-lipoyl]-L-lysyl-[glycine-cleavage complex H protein] + glycine + H(+) = N(6)-[(R)-S(8)-aminomethyldihydrolipoyl]-L-lysyl-[glycine-cleavage complex H protein] + CO2</text>
        <dbReference type="Rhea" id="RHEA:24304"/>
        <dbReference type="Rhea" id="RHEA-COMP:10494"/>
        <dbReference type="Rhea" id="RHEA-COMP:10495"/>
        <dbReference type="ChEBI" id="CHEBI:15378"/>
        <dbReference type="ChEBI" id="CHEBI:16526"/>
        <dbReference type="ChEBI" id="CHEBI:57305"/>
        <dbReference type="ChEBI" id="CHEBI:83099"/>
        <dbReference type="ChEBI" id="CHEBI:83143"/>
        <dbReference type="EC" id="1.4.4.2"/>
    </reaction>
</comment>
<dbReference type="Gene3D" id="3.90.1150.10">
    <property type="entry name" value="Aspartate Aminotransferase, domain 1"/>
    <property type="match status" value="2"/>
</dbReference>
<dbReference type="GO" id="GO:0016594">
    <property type="term" value="F:glycine binding"/>
    <property type="evidence" value="ECO:0007669"/>
    <property type="project" value="TreeGrafter"/>
</dbReference>
<name>A0AAW2Z015_9EUKA</name>
<dbReference type="EC" id="1.4.4.2" evidence="7"/>
<dbReference type="FunFam" id="3.40.640.10:FF:000007">
    <property type="entry name" value="glycine dehydrogenase (Decarboxylating), mitochondrial"/>
    <property type="match status" value="1"/>
</dbReference>
<evidence type="ECO:0000313" key="10">
    <source>
        <dbReference type="EMBL" id="KAL0482770.1"/>
    </source>
</evidence>
<dbReference type="GO" id="GO:0005960">
    <property type="term" value="C:glycine cleavage complex"/>
    <property type="evidence" value="ECO:0007669"/>
    <property type="project" value="TreeGrafter"/>
</dbReference>
<dbReference type="GO" id="GO:0004375">
    <property type="term" value="F:glycine dehydrogenase (decarboxylating) activity"/>
    <property type="evidence" value="ECO:0007669"/>
    <property type="project" value="UniProtKB-UniRule"/>
</dbReference>
<dbReference type="SUPFAM" id="SSF53383">
    <property type="entry name" value="PLP-dependent transferases"/>
    <property type="match status" value="2"/>
</dbReference>
<dbReference type="InterPro" id="IPR003437">
    <property type="entry name" value="GcvP"/>
</dbReference>
<dbReference type="InterPro" id="IPR015422">
    <property type="entry name" value="PyrdxlP-dep_Trfase_small"/>
</dbReference>
<evidence type="ECO:0000256" key="2">
    <source>
        <dbReference type="ARBA" id="ARBA00010756"/>
    </source>
</evidence>
<comment type="subcellular location">
    <subcellularLocation>
        <location evidence="7">Mitochondrion</location>
    </subcellularLocation>
</comment>
<dbReference type="GO" id="GO:0019464">
    <property type="term" value="P:glycine decarboxylation via glycine cleavage system"/>
    <property type="evidence" value="ECO:0007669"/>
    <property type="project" value="TreeGrafter"/>
</dbReference>
<feature type="domain" description="Glycine cleavage system P-protein N-terminal" evidence="8">
    <location>
        <begin position="58"/>
        <end position="484"/>
    </location>
</feature>
<comment type="function">
    <text evidence="7">The glycine cleavage system catalyzes the degradation of glycine.</text>
</comment>
<dbReference type="AlphaFoldDB" id="A0AAW2Z015"/>
<gene>
    <name evidence="10" type="ORF">AKO1_011180</name>
</gene>
<keyword evidence="4 7" id="KW-0560">Oxidoreductase</keyword>
<accession>A0AAW2Z015</accession>
<sequence length="1029" mass="113820">MRRTTTRSLFQCVKGRTHLRGATYGLNLKDKRCYATSSEVSKVDPFAPLDPFAHRHNLQPEDSETKDMLNVIGSQYKDLETLVKAIIPSDIYNGDKVMSLSSDDNGWTHVGEQGALKELKEKFANKNQVLKSLIGMGYYNTYTPGVVLRNMVENPGWYTQYTPYQAEISQGRLESLLNFQTMVSDLTALPISNASLLDEATAAAEAMNICFNKTQRNTFFVDHKVSPQTIDVVKTRAIPLGIEVVVGDAKTFKLNDQVSGVLVQYPNVDGVAIDYKDFFKQAKQNGSISVCASDLLALCILTPPGELGADVCVGNTQRFGVPLGYGGPHAAFMSVQDELKRSIPGRLIGVSKDAQGNVAYRMSLQTREQHIRRDKATSNICTAQALLANCAAMYAIYHGPEGLKKIASTVHSRTAYLRQIISTKYQIQDEKETYFDTFVIKSDQAKQLSDRAVQAGFNLRLIDDQRVGISLDETIEQSDVETLVRDVFQLEFKTNQPINHDTLTNSSLARTSDFLSHPVFNTYHTEHELLRYIWRLQSRDISLCQSMIPLGSCTMKLNSSSEMIPITWPQFNNIHPFAPTAQTQGYLDLFAQLERWLAIITGFDAVSLQPNAGSQGEFTGLLSIKKYLEHSGQLNRNICLIPTSAHGTNPASAVMAGMKVVVVKCDDKGNIDMNDLSQKANQYKDTLACAMVTYPSTHGVYEKGIAELCDVVHSHGGQVYMDGANMNAQVGLTSPGAIGADVCHLNLHKTFCIPHGGGGPGMGPIGVKSHLAPFLPNHSCVEMPGRSDETSMGAVSAAPWSSSSILAISWMYIRMMGSVGLRTATQVAIMNANYMAKRLESHYKIVYRGSDNLVAHEFIIDLNKINKTCGIGAEDVAKRLMDYGFHAPTMSFPIAGTLMIEPTESESRQELDRFCDALISIRREIEKVENGEYDRLDNPLKNAPHTLQVVTAEDWNHKYSRQVAAFPTRWTREVFKFWPTVARIDSAFGDKNLICTCPPLDSYSSEPVLVAKGDGENMSQVAKVKENSY</sequence>
<keyword evidence="7" id="KW-0809">Transit peptide</keyword>
<dbReference type="HAMAP" id="MF_00711">
    <property type="entry name" value="GcvP"/>
    <property type="match status" value="1"/>
</dbReference>
<feature type="domain" description="Glycine cleavage system P-protein N-terminal" evidence="8">
    <location>
        <begin position="655"/>
        <end position="776"/>
    </location>
</feature>
<dbReference type="CDD" id="cd00613">
    <property type="entry name" value="GDC-P"/>
    <property type="match status" value="2"/>
</dbReference>
<dbReference type="InterPro" id="IPR049316">
    <property type="entry name" value="GDC-P_C"/>
</dbReference>
<evidence type="ECO:0000256" key="3">
    <source>
        <dbReference type="ARBA" id="ARBA00022898"/>
    </source>
</evidence>
<evidence type="ECO:0000259" key="9">
    <source>
        <dbReference type="Pfam" id="PF21478"/>
    </source>
</evidence>
<dbReference type="GO" id="GO:0005739">
    <property type="term" value="C:mitochondrion"/>
    <property type="evidence" value="ECO:0007669"/>
    <property type="project" value="UniProtKB-SubCell"/>
</dbReference>
<organism evidence="10 11">
    <name type="scientific">Acrasis kona</name>
    <dbReference type="NCBI Taxonomy" id="1008807"/>
    <lineage>
        <taxon>Eukaryota</taxon>
        <taxon>Discoba</taxon>
        <taxon>Heterolobosea</taxon>
        <taxon>Tetramitia</taxon>
        <taxon>Eutetramitia</taxon>
        <taxon>Acrasidae</taxon>
        <taxon>Acrasis</taxon>
    </lineage>
</organism>
<keyword evidence="11" id="KW-1185">Reference proteome</keyword>
<reference evidence="10 11" key="1">
    <citation type="submission" date="2024-03" db="EMBL/GenBank/DDBJ databases">
        <title>The Acrasis kona genome and developmental transcriptomes reveal deep origins of eukaryotic multicellular pathways.</title>
        <authorList>
            <person name="Sheikh S."/>
            <person name="Fu C.-J."/>
            <person name="Brown M.W."/>
            <person name="Baldauf S.L."/>
        </authorList>
    </citation>
    <scope>NUCLEOTIDE SEQUENCE [LARGE SCALE GENOMIC DNA]</scope>
    <source>
        <strain evidence="10 11">ATCC MYA-3509</strain>
    </source>
</reference>
<feature type="domain" description="Glycine dehydrogenase C-terminal" evidence="9">
    <location>
        <begin position="824"/>
        <end position="945"/>
    </location>
</feature>
<dbReference type="Proteomes" id="UP001431209">
    <property type="component" value="Unassembled WGS sequence"/>
</dbReference>
<evidence type="ECO:0000256" key="7">
    <source>
        <dbReference type="RuleBase" id="RU364056"/>
    </source>
</evidence>
<feature type="modified residue" description="N6-(pyridoxal phosphate)lysine" evidence="6">
    <location>
        <position position="749"/>
    </location>
</feature>
<dbReference type="InterPro" id="IPR020581">
    <property type="entry name" value="GDC_P"/>
</dbReference>
<dbReference type="FunFam" id="3.40.640.10:FF:000005">
    <property type="entry name" value="Glycine dehydrogenase (decarboxylating), mitochondrial"/>
    <property type="match status" value="1"/>
</dbReference>
<dbReference type="Pfam" id="PF21478">
    <property type="entry name" value="GcvP2_C"/>
    <property type="match status" value="1"/>
</dbReference>
<evidence type="ECO:0000256" key="1">
    <source>
        <dbReference type="ARBA" id="ARBA00001933"/>
    </source>
</evidence>
<comment type="cofactor">
    <cofactor evidence="1 6 7">
        <name>pyridoxal 5'-phosphate</name>
        <dbReference type="ChEBI" id="CHEBI:597326"/>
    </cofactor>
</comment>
<dbReference type="InterPro" id="IPR015424">
    <property type="entry name" value="PyrdxlP-dep_Trfase"/>
</dbReference>
<dbReference type="Pfam" id="PF02347">
    <property type="entry name" value="GDC-P"/>
    <property type="match status" value="2"/>
</dbReference>